<dbReference type="PROSITE" id="PS00571">
    <property type="entry name" value="AMIDASES"/>
    <property type="match status" value="1"/>
</dbReference>
<dbReference type="PANTHER" id="PTHR11895">
    <property type="entry name" value="TRANSAMIDASE"/>
    <property type="match status" value="1"/>
</dbReference>
<dbReference type="EMBL" id="JBHSBU010000001">
    <property type="protein sequence ID" value="MFC4159834.1"/>
    <property type="molecule type" value="Genomic_DNA"/>
</dbReference>
<dbReference type="RefSeq" id="WP_378164017.1">
    <property type="nucleotide sequence ID" value="NZ_JBHSBU010000001.1"/>
</dbReference>
<evidence type="ECO:0000256" key="1">
    <source>
        <dbReference type="ARBA" id="ARBA00009199"/>
    </source>
</evidence>
<proteinExistence type="inferred from homology"/>
<dbReference type="SUPFAM" id="SSF75304">
    <property type="entry name" value="Amidase signature (AS) enzymes"/>
    <property type="match status" value="1"/>
</dbReference>
<protein>
    <submittedName>
        <fullName evidence="3">Amidase</fullName>
    </submittedName>
</protein>
<name>A0ABV8MPI9_9NEIS</name>
<comment type="caution">
    <text evidence="3">The sequence shown here is derived from an EMBL/GenBank/DDBJ whole genome shotgun (WGS) entry which is preliminary data.</text>
</comment>
<feature type="domain" description="Amidase" evidence="2">
    <location>
        <begin position="28"/>
        <end position="473"/>
    </location>
</feature>
<dbReference type="Gene3D" id="3.90.1300.10">
    <property type="entry name" value="Amidase signature (AS) domain"/>
    <property type="match status" value="1"/>
</dbReference>
<organism evidence="3 4">
    <name type="scientific">Chitinimonas lacunae</name>
    <dbReference type="NCBI Taxonomy" id="1963018"/>
    <lineage>
        <taxon>Bacteria</taxon>
        <taxon>Pseudomonadati</taxon>
        <taxon>Pseudomonadota</taxon>
        <taxon>Betaproteobacteria</taxon>
        <taxon>Neisseriales</taxon>
        <taxon>Chitinibacteraceae</taxon>
        <taxon>Chitinimonas</taxon>
    </lineage>
</organism>
<dbReference type="PANTHER" id="PTHR11895:SF7">
    <property type="entry name" value="GLUTAMYL-TRNA(GLN) AMIDOTRANSFERASE SUBUNIT A, MITOCHONDRIAL"/>
    <property type="match status" value="1"/>
</dbReference>
<keyword evidence="4" id="KW-1185">Reference proteome</keyword>
<evidence type="ECO:0000313" key="4">
    <source>
        <dbReference type="Proteomes" id="UP001595791"/>
    </source>
</evidence>
<evidence type="ECO:0000313" key="3">
    <source>
        <dbReference type="EMBL" id="MFC4159834.1"/>
    </source>
</evidence>
<dbReference type="InterPro" id="IPR036928">
    <property type="entry name" value="AS_sf"/>
</dbReference>
<comment type="similarity">
    <text evidence="1">Belongs to the amidase family.</text>
</comment>
<dbReference type="InterPro" id="IPR020556">
    <property type="entry name" value="Amidase_CS"/>
</dbReference>
<dbReference type="InterPro" id="IPR023631">
    <property type="entry name" value="Amidase_dom"/>
</dbReference>
<sequence length="494" mass="53238">MLDFSEYRRYDALGLADLVRRGEVSSLELLDTALARCEAVNPALNAVIRQFPERARHLAATARAEAPFAGVPFLLKDLLAALAGEVLGYGCAALQQFRPAYDSELVRRFLAAGLVPFGKTSTPEFGLLGYTEPKAHGPCRNPWSLSHTPGGSSGGAAAAVAAGIVPLAHGGDGGGSIRIPAANCGLFGLKPSRGRVPQGPDFAEVWSGAVQEHALSRSVRDSAALLDAIAGPDVGAPYRIAPSARSYLECVATPPERLCIGAVLESSATPIDPDCRQAVETTIRLLEDLGHRVEVVALPYEHAVLVECYLSMYYGEVAAALDWLAEVLGRPVEREDVELETWILARLGRQRSAGEQTRSRQRWNELSRAMGRFHLHYDLLLTPTLATPPVRIGELATPARESLGLKWADRLGLSHLLLGSVHREARRSFARLPFTQLANLTGQPAMSLPLHWNQAGLPIGVQLVAAINREDLLFSLAGELESAAPWFDKVPPEC</sequence>
<evidence type="ECO:0000259" key="2">
    <source>
        <dbReference type="Pfam" id="PF01425"/>
    </source>
</evidence>
<dbReference type="Proteomes" id="UP001595791">
    <property type="component" value="Unassembled WGS sequence"/>
</dbReference>
<gene>
    <name evidence="3" type="ORF">ACFOW7_10800</name>
</gene>
<dbReference type="Pfam" id="PF01425">
    <property type="entry name" value="Amidase"/>
    <property type="match status" value="1"/>
</dbReference>
<dbReference type="InterPro" id="IPR000120">
    <property type="entry name" value="Amidase"/>
</dbReference>
<accession>A0ABV8MPI9</accession>
<reference evidence="4" key="1">
    <citation type="journal article" date="2019" name="Int. J. Syst. Evol. Microbiol.">
        <title>The Global Catalogue of Microorganisms (GCM) 10K type strain sequencing project: providing services to taxonomists for standard genome sequencing and annotation.</title>
        <authorList>
            <consortium name="The Broad Institute Genomics Platform"/>
            <consortium name="The Broad Institute Genome Sequencing Center for Infectious Disease"/>
            <person name="Wu L."/>
            <person name="Ma J."/>
        </authorList>
    </citation>
    <scope>NUCLEOTIDE SEQUENCE [LARGE SCALE GENOMIC DNA]</scope>
    <source>
        <strain evidence="4">LMG 29894</strain>
    </source>
</reference>